<gene>
    <name evidence="1" type="ORF">H7313_11715</name>
</gene>
<keyword evidence="1" id="KW-0808">Transferase</keyword>
<reference evidence="1 2" key="1">
    <citation type="submission" date="2020-08" db="EMBL/GenBank/DDBJ databases">
        <authorList>
            <person name="Liu C."/>
            <person name="Sun Q."/>
        </authorList>
    </citation>
    <scope>NUCLEOTIDE SEQUENCE [LARGE SCALE GENOMIC DNA]</scope>
    <source>
        <strain evidence="1 2">N22</strain>
    </source>
</reference>
<dbReference type="GO" id="GO:0016740">
    <property type="term" value="F:transferase activity"/>
    <property type="evidence" value="ECO:0007669"/>
    <property type="project" value="UniProtKB-KW"/>
</dbReference>
<name>A0A842JLE5_9ACTN</name>
<organism evidence="1 2">
    <name type="scientific">Gordonibacter massiliensis</name>
    <name type="common">ex Traore et al. 2017</name>
    <dbReference type="NCBI Taxonomy" id="1841863"/>
    <lineage>
        <taxon>Bacteria</taxon>
        <taxon>Bacillati</taxon>
        <taxon>Actinomycetota</taxon>
        <taxon>Coriobacteriia</taxon>
        <taxon>Eggerthellales</taxon>
        <taxon>Eggerthellaceae</taxon>
        <taxon>Gordonibacter</taxon>
    </lineage>
</organism>
<sequence length="309" mass="35409">MKKLILKIQAVFRETLTRISPFLNTKVCYRVKFGKSLDLDNPSTFNEKILWLKLNEYMDNPLVKQCADKYQVRRYISNAGFGDCLIPLLSSCDSPCIPDWGSLPNRFVLKLNVGCGHNLIVNDKACASREEIEKIAEGWFKSEDWLGYSEMQYKDVPKKLLVEANICSDEDGLPKDYKFFCMDGECKCVMICEDRDIAARRAKYYFLDKNWSLLPFSKEALENPRRVFCKPSSIDKAFAIAESIAKGWPFVRVDLYIVDERIYFGEMTFTPAAGMDTELGVDVSSWLESDSRVTVDDYLGSLLDIKRAS</sequence>
<comment type="caution">
    <text evidence="1">The sequence shown here is derived from an EMBL/GenBank/DDBJ whole genome shotgun (WGS) entry which is preliminary data.</text>
</comment>
<evidence type="ECO:0000313" key="1">
    <source>
        <dbReference type="EMBL" id="MBC2890000.1"/>
    </source>
</evidence>
<dbReference type="RefSeq" id="WP_185905761.1">
    <property type="nucleotide sequence ID" value="NZ_JACMSE010000009.1"/>
</dbReference>
<dbReference type="Pfam" id="PF14305">
    <property type="entry name" value="ATPgrasp_TupA"/>
    <property type="match status" value="1"/>
</dbReference>
<dbReference type="EMBL" id="JACMSE010000009">
    <property type="protein sequence ID" value="MBC2890000.1"/>
    <property type="molecule type" value="Genomic_DNA"/>
</dbReference>
<dbReference type="AlphaFoldDB" id="A0A842JLE5"/>
<dbReference type="Proteomes" id="UP000587396">
    <property type="component" value="Unassembled WGS sequence"/>
</dbReference>
<dbReference type="InterPro" id="IPR029465">
    <property type="entry name" value="ATPgrasp_TupA"/>
</dbReference>
<proteinExistence type="predicted"/>
<evidence type="ECO:0000313" key="2">
    <source>
        <dbReference type="Proteomes" id="UP000587396"/>
    </source>
</evidence>
<protein>
    <submittedName>
        <fullName evidence="1">Glycosyl transferase</fullName>
    </submittedName>
</protein>
<accession>A0A842JLE5</accession>
<keyword evidence="2" id="KW-1185">Reference proteome</keyword>